<dbReference type="OrthoDB" id="193997at2"/>
<protein>
    <submittedName>
        <fullName evidence="1">Shikimate kinase</fullName>
    </submittedName>
</protein>
<organism evidence="1 2">
    <name type="scientific">Rhizobium hainanense</name>
    <dbReference type="NCBI Taxonomy" id="52131"/>
    <lineage>
        <taxon>Bacteria</taxon>
        <taxon>Pseudomonadati</taxon>
        <taxon>Pseudomonadota</taxon>
        <taxon>Alphaproteobacteria</taxon>
        <taxon>Hyphomicrobiales</taxon>
        <taxon>Rhizobiaceae</taxon>
        <taxon>Rhizobium/Agrobacterium group</taxon>
        <taxon>Rhizobium</taxon>
    </lineage>
</organism>
<sequence>MLVNISGWPGVGKFTTGRELQAILGGKLLDNHTILNVGRALAEGGTAEYYDLVRAVRSVAFAAILRLPPALPIILTSVVARGGSNGFLEENWQAIIDLAQARNCPLFSVTLTCSPVENVRRIVSEDRGRRGKSQKAAILNRLVAERSLFDDGATYRTSIDNTTSSPRETAQHIQDWIKTFQ</sequence>
<keyword evidence="2" id="KW-1185">Reference proteome</keyword>
<name>A0A1C3VJD7_9HYPH</name>
<dbReference type="GO" id="GO:0016301">
    <property type="term" value="F:kinase activity"/>
    <property type="evidence" value="ECO:0007669"/>
    <property type="project" value="UniProtKB-KW"/>
</dbReference>
<evidence type="ECO:0000313" key="1">
    <source>
        <dbReference type="EMBL" id="SCB27818.1"/>
    </source>
</evidence>
<proteinExistence type="predicted"/>
<keyword evidence="1" id="KW-0418">Kinase</keyword>
<dbReference type="RefSeq" id="WP_075854565.1">
    <property type="nucleotide sequence ID" value="NZ_FMAC01000006.1"/>
</dbReference>
<dbReference type="AlphaFoldDB" id="A0A1C3VJD7"/>
<dbReference type="STRING" id="52131.GA0061100_106246"/>
<accession>A0A1C3VJD7</accession>
<dbReference type="EMBL" id="FMAC01000006">
    <property type="protein sequence ID" value="SCB27818.1"/>
    <property type="molecule type" value="Genomic_DNA"/>
</dbReference>
<evidence type="ECO:0000313" key="2">
    <source>
        <dbReference type="Proteomes" id="UP000186228"/>
    </source>
</evidence>
<gene>
    <name evidence="1" type="ORF">GA0061100_106246</name>
</gene>
<dbReference type="SUPFAM" id="SSF52540">
    <property type="entry name" value="P-loop containing nucleoside triphosphate hydrolases"/>
    <property type="match status" value="1"/>
</dbReference>
<dbReference type="InterPro" id="IPR027417">
    <property type="entry name" value="P-loop_NTPase"/>
</dbReference>
<reference evidence="2" key="1">
    <citation type="submission" date="2016-08" db="EMBL/GenBank/DDBJ databases">
        <authorList>
            <person name="Varghese N."/>
            <person name="Submissions Spin"/>
        </authorList>
    </citation>
    <scope>NUCLEOTIDE SEQUENCE [LARGE SCALE GENOMIC DNA]</scope>
    <source>
        <strain evidence="2">CCBAU 57015</strain>
    </source>
</reference>
<keyword evidence="1" id="KW-0808">Transferase</keyword>
<dbReference type="Gene3D" id="3.40.50.300">
    <property type="entry name" value="P-loop containing nucleotide triphosphate hydrolases"/>
    <property type="match status" value="1"/>
</dbReference>
<dbReference type="Proteomes" id="UP000186228">
    <property type="component" value="Unassembled WGS sequence"/>
</dbReference>